<name>A0A9W6N3V9_9HYPH</name>
<dbReference type="GO" id="GO:0004519">
    <property type="term" value="F:endonuclease activity"/>
    <property type="evidence" value="ECO:0007669"/>
    <property type="project" value="UniProtKB-KW"/>
</dbReference>
<dbReference type="EMBL" id="BSFK01000010">
    <property type="protein sequence ID" value="GLK76708.1"/>
    <property type="molecule type" value="Genomic_DNA"/>
</dbReference>
<keyword evidence="4" id="KW-1185">Reference proteome</keyword>
<dbReference type="InterPro" id="IPR003615">
    <property type="entry name" value="HNH_nuc"/>
</dbReference>
<dbReference type="AlphaFoldDB" id="A0A9W6N3V9"/>
<reference evidence="3" key="2">
    <citation type="submission" date="2023-01" db="EMBL/GenBank/DDBJ databases">
        <authorList>
            <person name="Sun Q."/>
            <person name="Evtushenko L."/>
        </authorList>
    </citation>
    <scope>NUCLEOTIDE SEQUENCE</scope>
    <source>
        <strain evidence="3">VKM B-2555</strain>
    </source>
</reference>
<dbReference type="GO" id="GO:0008270">
    <property type="term" value="F:zinc ion binding"/>
    <property type="evidence" value="ECO:0007669"/>
    <property type="project" value="InterPro"/>
</dbReference>
<dbReference type="SMART" id="SM00507">
    <property type="entry name" value="HNHc"/>
    <property type="match status" value="1"/>
</dbReference>
<gene>
    <name evidence="3" type="ORF">GCM10008171_19620</name>
</gene>
<protein>
    <submittedName>
        <fullName evidence="3">HNH endonuclease</fullName>
    </submittedName>
</protein>
<sequence>MPMRAPRICGCGHRIASGARCPCETRRDKARRDAFDAKRQSSAARGYDAHWRKVRAAILNAEPWCRNHAARGERVEATEVDHIDGNSRNNATANLRPLCKGCHSARTARDQAFGRRDRGVGRDFAEKGQDRAPPDARNTGDFSFPDDTIQADKKR</sequence>
<evidence type="ECO:0000259" key="2">
    <source>
        <dbReference type="SMART" id="SM00507"/>
    </source>
</evidence>
<organism evidence="3 4">
    <name type="scientific">Methylopila jiangsuensis</name>
    <dbReference type="NCBI Taxonomy" id="586230"/>
    <lineage>
        <taxon>Bacteria</taxon>
        <taxon>Pseudomonadati</taxon>
        <taxon>Pseudomonadota</taxon>
        <taxon>Alphaproteobacteria</taxon>
        <taxon>Hyphomicrobiales</taxon>
        <taxon>Methylopilaceae</taxon>
        <taxon>Methylopila</taxon>
    </lineage>
</organism>
<keyword evidence="3" id="KW-0540">Nuclease</keyword>
<evidence type="ECO:0000313" key="4">
    <source>
        <dbReference type="Proteomes" id="UP001143364"/>
    </source>
</evidence>
<feature type="region of interest" description="Disordered" evidence="1">
    <location>
        <begin position="110"/>
        <end position="155"/>
    </location>
</feature>
<dbReference type="Proteomes" id="UP001143364">
    <property type="component" value="Unassembled WGS sequence"/>
</dbReference>
<reference evidence="3" key="1">
    <citation type="journal article" date="2014" name="Int. J. Syst. Evol. Microbiol.">
        <title>Complete genome sequence of Corynebacterium casei LMG S-19264T (=DSM 44701T), isolated from a smear-ripened cheese.</title>
        <authorList>
            <consortium name="US DOE Joint Genome Institute (JGI-PGF)"/>
            <person name="Walter F."/>
            <person name="Albersmeier A."/>
            <person name="Kalinowski J."/>
            <person name="Ruckert C."/>
        </authorList>
    </citation>
    <scope>NUCLEOTIDE SEQUENCE</scope>
    <source>
        <strain evidence="3">VKM B-2555</strain>
    </source>
</reference>
<accession>A0A9W6N3V9</accession>
<dbReference type="Pfam" id="PF01844">
    <property type="entry name" value="HNH"/>
    <property type="match status" value="1"/>
</dbReference>
<keyword evidence="3" id="KW-0378">Hydrolase</keyword>
<dbReference type="RefSeq" id="WP_271204579.1">
    <property type="nucleotide sequence ID" value="NZ_BSFK01000010.1"/>
</dbReference>
<dbReference type="CDD" id="cd00085">
    <property type="entry name" value="HNHc"/>
    <property type="match status" value="1"/>
</dbReference>
<comment type="caution">
    <text evidence="3">The sequence shown here is derived from an EMBL/GenBank/DDBJ whole genome shotgun (WGS) entry which is preliminary data.</text>
</comment>
<keyword evidence="3" id="KW-0255">Endonuclease</keyword>
<evidence type="ECO:0000256" key="1">
    <source>
        <dbReference type="SAM" id="MobiDB-lite"/>
    </source>
</evidence>
<proteinExistence type="predicted"/>
<feature type="domain" description="HNH nuclease" evidence="2">
    <location>
        <begin position="53"/>
        <end position="104"/>
    </location>
</feature>
<evidence type="ECO:0000313" key="3">
    <source>
        <dbReference type="EMBL" id="GLK76708.1"/>
    </source>
</evidence>
<dbReference type="GO" id="GO:0003676">
    <property type="term" value="F:nucleic acid binding"/>
    <property type="evidence" value="ECO:0007669"/>
    <property type="project" value="InterPro"/>
</dbReference>
<dbReference type="InterPro" id="IPR002711">
    <property type="entry name" value="HNH"/>
</dbReference>
<feature type="compositionally biased region" description="Basic and acidic residues" evidence="1">
    <location>
        <begin position="110"/>
        <end position="134"/>
    </location>
</feature>